<feature type="transmembrane region" description="Helical" evidence="10">
    <location>
        <begin position="148"/>
        <end position="168"/>
    </location>
</feature>
<evidence type="ECO:0000313" key="12">
    <source>
        <dbReference type="Proteomes" id="UP000276133"/>
    </source>
</evidence>
<sequence>IVFDLLIFYPSVVLILNQLIFRLFKTTRNNSTTSFKKTSGTEQTDYLFSLLLILLNPTLVLIDHGHFQYNSISLGLMQLSLYFALSNRSNGSLSCLQLAFCSFFFCLALNYKQMELYHSLPIFFYLLAICLKSNIFRFGLSCKRSKHVLFVMLAIIGSTVIVTFTVLWSPFIYEGFDSVIQVLIRIFPINRGLFEDKVANFWCSLSPFIKVKEHFSAESLAKISLIITILFNLPSCLNLILKPSRQRFMLALLNSALAFYLFSFQVHEKSIIITTVPACLLIHFYPQLISWFILIANFSMLPLFIKDGLVLAFITTSAIFNVIVYAYYQSVKSRDSFQFWPCWEQLLPSKYSTLVEKIFKSLYLMSLSGMIVLIVCSLSLKPPSNLPDLWTLLICIYSFVHFIFFLLFFNLIQLTLKNNDLFVDENESNKSDNCEKLFNFESILTKHSKQSGAKKEN</sequence>
<dbReference type="UniPathway" id="UPA00378"/>
<keyword evidence="8 10" id="KW-1133">Transmembrane helix</keyword>
<feature type="transmembrane region" description="Helical" evidence="10">
    <location>
        <begin position="220"/>
        <end position="241"/>
    </location>
</feature>
<evidence type="ECO:0000256" key="10">
    <source>
        <dbReference type="RuleBase" id="RU363110"/>
    </source>
</evidence>
<feature type="transmembrane region" description="Helical" evidence="10">
    <location>
        <begin position="362"/>
        <end position="380"/>
    </location>
</feature>
<comment type="subcellular location">
    <subcellularLocation>
        <location evidence="1 10">Endoplasmic reticulum membrane</location>
        <topology evidence="1 10">Multi-pass membrane protein</topology>
    </subcellularLocation>
</comment>
<feature type="transmembrane region" description="Helical" evidence="10">
    <location>
        <begin position="117"/>
        <end position="136"/>
    </location>
</feature>
<dbReference type="AlphaFoldDB" id="A0A3M7QZ75"/>
<evidence type="ECO:0000256" key="9">
    <source>
        <dbReference type="ARBA" id="ARBA00023136"/>
    </source>
</evidence>
<feature type="transmembrane region" description="Helical" evidence="10">
    <location>
        <begin position="45"/>
        <end position="62"/>
    </location>
</feature>
<evidence type="ECO:0000313" key="11">
    <source>
        <dbReference type="EMBL" id="RNA16519.1"/>
    </source>
</evidence>
<comment type="pathway">
    <text evidence="2 10">Protein modification; protein glycosylation.</text>
</comment>
<protein>
    <recommendedName>
        <fullName evidence="10">Alpha-1,3-glucosyltransferase</fullName>
        <ecNumber evidence="10">2.4.1.-</ecNumber>
    </recommendedName>
</protein>
<dbReference type="PANTHER" id="PTHR12413">
    <property type="entry name" value="DOLICHYL GLYCOSYLTRANSFERASE"/>
    <property type="match status" value="1"/>
</dbReference>
<evidence type="ECO:0000256" key="2">
    <source>
        <dbReference type="ARBA" id="ARBA00004922"/>
    </source>
</evidence>
<keyword evidence="7 10" id="KW-0256">Endoplasmic reticulum</keyword>
<evidence type="ECO:0000256" key="8">
    <source>
        <dbReference type="ARBA" id="ARBA00022989"/>
    </source>
</evidence>
<feature type="transmembrane region" description="Helical" evidence="10">
    <location>
        <begin position="92"/>
        <end position="111"/>
    </location>
</feature>
<keyword evidence="9 10" id="KW-0472">Membrane</keyword>
<dbReference type="PANTHER" id="PTHR12413:SF1">
    <property type="entry name" value="DOLICHYL PYROPHOSPHATE MAN9GLCNAC2 ALPHA-1,3-GLUCOSYLTRANSFERASE"/>
    <property type="match status" value="1"/>
</dbReference>
<evidence type="ECO:0000256" key="3">
    <source>
        <dbReference type="ARBA" id="ARBA00008715"/>
    </source>
</evidence>
<dbReference type="STRING" id="10195.A0A3M7QZ75"/>
<feature type="transmembrane region" description="Helical" evidence="10">
    <location>
        <begin position="308"/>
        <end position="328"/>
    </location>
</feature>
<evidence type="ECO:0000256" key="7">
    <source>
        <dbReference type="ARBA" id="ARBA00022824"/>
    </source>
</evidence>
<feature type="transmembrane region" description="Helical" evidence="10">
    <location>
        <begin position="68"/>
        <end position="85"/>
    </location>
</feature>
<dbReference type="GO" id="GO:0005789">
    <property type="term" value="C:endoplasmic reticulum membrane"/>
    <property type="evidence" value="ECO:0007669"/>
    <property type="project" value="UniProtKB-SubCell"/>
</dbReference>
<keyword evidence="5 10" id="KW-0808">Transferase</keyword>
<comment type="caution">
    <text evidence="11">The sequence shown here is derived from an EMBL/GenBank/DDBJ whole genome shotgun (WGS) entry which is preliminary data.</text>
</comment>
<feature type="non-terminal residue" evidence="11">
    <location>
        <position position="1"/>
    </location>
</feature>
<evidence type="ECO:0000256" key="6">
    <source>
        <dbReference type="ARBA" id="ARBA00022692"/>
    </source>
</evidence>
<reference evidence="11 12" key="1">
    <citation type="journal article" date="2018" name="Sci. Rep.">
        <title>Genomic signatures of local adaptation to the degree of environmental predictability in rotifers.</title>
        <authorList>
            <person name="Franch-Gras L."/>
            <person name="Hahn C."/>
            <person name="Garcia-Roger E.M."/>
            <person name="Carmona M.J."/>
            <person name="Serra M."/>
            <person name="Gomez A."/>
        </authorList>
    </citation>
    <scope>NUCLEOTIDE SEQUENCE [LARGE SCALE GENOMIC DNA]</scope>
    <source>
        <strain evidence="11">HYR1</strain>
    </source>
</reference>
<dbReference type="InterPro" id="IPR004856">
    <property type="entry name" value="Glyco_trans_ALG6/ALG8"/>
</dbReference>
<evidence type="ECO:0000256" key="5">
    <source>
        <dbReference type="ARBA" id="ARBA00022679"/>
    </source>
</evidence>
<feature type="transmembrane region" description="Helical" evidence="10">
    <location>
        <begin position="392"/>
        <end position="412"/>
    </location>
</feature>
<gene>
    <name evidence="11" type="ORF">BpHYR1_052548</name>
</gene>
<dbReference type="Pfam" id="PF03155">
    <property type="entry name" value="Alg6_Alg8"/>
    <property type="match status" value="1"/>
</dbReference>
<name>A0A3M7QZ75_BRAPC</name>
<keyword evidence="12" id="KW-1185">Reference proteome</keyword>
<dbReference type="Proteomes" id="UP000276133">
    <property type="component" value="Unassembled WGS sequence"/>
</dbReference>
<evidence type="ECO:0000256" key="4">
    <source>
        <dbReference type="ARBA" id="ARBA00022676"/>
    </source>
</evidence>
<dbReference type="EMBL" id="REGN01004689">
    <property type="protein sequence ID" value="RNA16519.1"/>
    <property type="molecule type" value="Genomic_DNA"/>
</dbReference>
<feature type="transmembrane region" description="Helical" evidence="10">
    <location>
        <begin position="6"/>
        <end position="24"/>
    </location>
</feature>
<organism evidence="11 12">
    <name type="scientific">Brachionus plicatilis</name>
    <name type="common">Marine rotifer</name>
    <name type="synonym">Brachionus muelleri</name>
    <dbReference type="NCBI Taxonomy" id="10195"/>
    <lineage>
        <taxon>Eukaryota</taxon>
        <taxon>Metazoa</taxon>
        <taxon>Spiralia</taxon>
        <taxon>Gnathifera</taxon>
        <taxon>Rotifera</taxon>
        <taxon>Eurotatoria</taxon>
        <taxon>Monogononta</taxon>
        <taxon>Pseudotrocha</taxon>
        <taxon>Ploima</taxon>
        <taxon>Brachionidae</taxon>
        <taxon>Brachionus</taxon>
    </lineage>
</organism>
<accession>A0A3M7QZ75</accession>
<evidence type="ECO:0000256" key="1">
    <source>
        <dbReference type="ARBA" id="ARBA00004477"/>
    </source>
</evidence>
<dbReference type="OrthoDB" id="4983at2759"/>
<feature type="transmembrane region" description="Helical" evidence="10">
    <location>
        <begin position="271"/>
        <end position="296"/>
    </location>
</feature>
<dbReference type="EC" id="2.4.1.-" evidence="10"/>
<comment type="similarity">
    <text evidence="3 10">Belongs to the ALG6/ALG8 glucosyltransferase family.</text>
</comment>
<keyword evidence="4 10" id="KW-0328">Glycosyltransferase</keyword>
<dbReference type="GO" id="GO:0042281">
    <property type="term" value="F:dolichyl pyrophosphate Man9GlcNAc2 alpha-1,3-glucosyltransferase activity"/>
    <property type="evidence" value="ECO:0007669"/>
    <property type="project" value="TreeGrafter"/>
</dbReference>
<proteinExistence type="inferred from homology"/>
<keyword evidence="6 10" id="KW-0812">Transmembrane</keyword>